<evidence type="ECO:0000313" key="2">
    <source>
        <dbReference type="EnsemblProtists" id="HpaP807281"/>
    </source>
</evidence>
<reference evidence="2" key="2">
    <citation type="submission" date="2015-06" db="UniProtKB">
        <authorList>
            <consortium name="EnsemblProtists"/>
        </authorList>
    </citation>
    <scope>IDENTIFICATION</scope>
    <source>
        <strain evidence="2">Emoy2</strain>
    </source>
</reference>
<dbReference type="AlphaFoldDB" id="M4BLJ6"/>
<dbReference type="VEuPathDB" id="FungiDB:HpaG807281"/>
<reference evidence="3" key="1">
    <citation type="journal article" date="2010" name="Science">
        <title>Signatures of adaptation to obligate biotrophy in the Hyaloperonospora arabidopsidis genome.</title>
        <authorList>
            <person name="Baxter L."/>
            <person name="Tripathy S."/>
            <person name="Ishaque N."/>
            <person name="Boot N."/>
            <person name="Cabral A."/>
            <person name="Kemen E."/>
            <person name="Thines M."/>
            <person name="Ah-Fong A."/>
            <person name="Anderson R."/>
            <person name="Badejoko W."/>
            <person name="Bittner-Eddy P."/>
            <person name="Boore J.L."/>
            <person name="Chibucos M.C."/>
            <person name="Coates M."/>
            <person name="Dehal P."/>
            <person name="Delehaunty K."/>
            <person name="Dong S."/>
            <person name="Downton P."/>
            <person name="Dumas B."/>
            <person name="Fabro G."/>
            <person name="Fronick C."/>
            <person name="Fuerstenberg S.I."/>
            <person name="Fulton L."/>
            <person name="Gaulin E."/>
            <person name="Govers F."/>
            <person name="Hughes L."/>
            <person name="Humphray S."/>
            <person name="Jiang R.H."/>
            <person name="Judelson H."/>
            <person name="Kamoun S."/>
            <person name="Kyung K."/>
            <person name="Meijer H."/>
            <person name="Minx P."/>
            <person name="Morris P."/>
            <person name="Nelson J."/>
            <person name="Phuntumart V."/>
            <person name="Qutob D."/>
            <person name="Rehmany A."/>
            <person name="Rougon-Cardoso A."/>
            <person name="Ryden P."/>
            <person name="Torto-Alalibo T."/>
            <person name="Studholme D."/>
            <person name="Wang Y."/>
            <person name="Win J."/>
            <person name="Wood J."/>
            <person name="Clifton S.W."/>
            <person name="Rogers J."/>
            <person name="Van den Ackerveken G."/>
            <person name="Jones J.D."/>
            <person name="McDowell J.M."/>
            <person name="Beynon J."/>
            <person name="Tyler B.M."/>
        </authorList>
    </citation>
    <scope>NUCLEOTIDE SEQUENCE [LARGE SCALE GENOMIC DNA]</scope>
    <source>
        <strain evidence="3">Emoy2</strain>
    </source>
</reference>
<dbReference type="Proteomes" id="UP000011713">
    <property type="component" value="Unassembled WGS sequence"/>
</dbReference>
<dbReference type="EnsemblProtists" id="HpaT807281">
    <property type="protein sequence ID" value="HpaP807281"/>
    <property type="gene ID" value="HpaG807281"/>
</dbReference>
<proteinExistence type="predicted"/>
<evidence type="ECO:0000256" key="1">
    <source>
        <dbReference type="SAM" id="MobiDB-lite"/>
    </source>
</evidence>
<dbReference type="EMBL" id="JH598381">
    <property type="status" value="NOT_ANNOTATED_CDS"/>
    <property type="molecule type" value="Genomic_DNA"/>
</dbReference>
<accession>M4BLJ6</accession>
<dbReference type="InParanoid" id="M4BLJ6"/>
<organism evidence="2 3">
    <name type="scientific">Hyaloperonospora arabidopsidis (strain Emoy2)</name>
    <name type="common">Downy mildew agent</name>
    <name type="synonym">Peronospora arabidopsidis</name>
    <dbReference type="NCBI Taxonomy" id="559515"/>
    <lineage>
        <taxon>Eukaryota</taxon>
        <taxon>Sar</taxon>
        <taxon>Stramenopiles</taxon>
        <taxon>Oomycota</taxon>
        <taxon>Peronosporomycetes</taxon>
        <taxon>Peronosporales</taxon>
        <taxon>Peronosporaceae</taxon>
        <taxon>Hyaloperonospora</taxon>
    </lineage>
</organism>
<protein>
    <submittedName>
        <fullName evidence="2">Uncharacterized protein</fullName>
    </submittedName>
</protein>
<name>M4BLJ6_HYAAE</name>
<feature type="region of interest" description="Disordered" evidence="1">
    <location>
        <begin position="1"/>
        <end position="60"/>
    </location>
</feature>
<dbReference type="HOGENOM" id="CLU_2946592_0_0_1"/>
<sequence length="60" mass="6281">MRRRSPDVSAKSSAPKPTERGPWTPPTRSNTGSTSLEASNAVKTVESSTKIGDSTSESSS</sequence>
<feature type="compositionally biased region" description="Polar residues" evidence="1">
    <location>
        <begin position="26"/>
        <end position="60"/>
    </location>
</feature>
<evidence type="ECO:0000313" key="3">
    <source>
        <dbReference type="Proteomes" id="UP000011713"/>
    </source>
</evidence>
<keyword evidence="3" id="KW-1185">Reference proteome</keyword>